<dbReference type="Gene3D" id="3.90.190.10">
    <property type="entry name" value="Protein tyrosine phosphatase superfamily"/>
    <property type="match status" value="1"/>
</dbReference>
<feature type="region of interest" description="Disordered" evidence="1">
    <location>
        <begin position="169"/>
        <end position="189"/>
    </location>
</feature>
<protein>
    <submittedName>
        <fullName evidence="2">Protein tyrosine phosphatase (PTP) superfamily phosphohydrolase (DUF442 family)</fullName>
    </submittedName>
</protein>
<dbReference type="AlphaFoldDB" id="A0A4V6NJ73"/>
<dbReference type="GO" id="GO:0016787">
    <property type="term" value="F:hydrolase activity"/>
    <property type="evidence" value="ECO:0007669"/>
    <property type="project" value="UniProtKB-KW"/>
</dbReference>
<name>A0A4V6NJ73_ACICA</name>
<evidence type="ECO:0000313" key="3">
    <source>
        <dbReference type="Proteomes" id="UP000294963"/>
    </source>
</evidence>
<evidence type="ECO:0000313" key="2">
    <source>
        <dbReference type="EMBL" id="TCM61908.1"/>
    </source>
</evidence>
<dbReference type="InterPro" id="IPR029021">
    <property type="entry name" value="Prot-tyrosine_phosphatase-like"/>
</dbReference>
<dbReference type="SUPFAM" id="SSF52799">
    <property type="entry name" value="(Phosphotyrosine protein) phosphatases II"/>
    <property type="match status" value="1"/>
</dbReference>
<evidence type="ECO:0000256" key="1">
    <source>
        <dbReference type="SAM" id="MobiDB-lite"/>
    </source>
</evidence>
<dbReference type="EMBL" id="SLVJ01000026">
    <property type="protein sequence ID" value="TCM61908.1"/>
    <property type="molecule type" value="Genomic_DNA"/>
</dbReference>
<keyword evidence="3" id="KW-1185">Reference proteome</keyword>
<reference evidence="2 3" key="1">
    <citation type="submission" date="2019-03" db="EMBL/GenBank/DDBJ databases">
        <title>Genomic analyses of the natural microbiome of Caenorhabditis elegans.</title>
        <authorList>
            <person name="Samuel B."/>
        </authorList>
    </citation>
    <scope>NUCLEOTIDE SEQUENCE [LARGE SCALE GENOMIC DNA]</scope>
    <source>
        <strain evidence="2 3">JUb89</strain>
    </source>
</reference>
<keyword evidence="2" id="KW-0378">Hydrolase</keyword>
<dbReference type="OrthoDB" id="7391097at2"/>
<comment type="caution">
    <text evidence="2">The sequence shown here is derived from an EMBL/GenBank/DDBJ whole genome shotgun (WGS) entry which is preliminary data.</text>
</comment>
<organism evidence="2 3">
    <name type="scientific">Acinetobacter calcoaceticus</name>
    <dbReference type="NCBI Taxonomy" id="471"/>
    <lineage>
        <taxon>Bacteria</taxon>
        <taxon>Pseudomonadati</taxon>
        <taxon>Pseudomonadota</taxon>
        <taxon>Gammaproteobacteria</taxon>
        <taxon>Moraxellales</taxon>
        <taxon>Moraxellaceae</taxon>
        <taxon>Acinetobacter</taxon>
        <taxon>Acinetobacter calcoaceticus/baumannii complex</taxon>
    </lineage>
</organism>
<gene>
    <name evidence="2" type="ORF">EC844_12662</name>
</gene>
<accession>A0A4V6NJ73</accession>
<sequence>MNEIEQQLSEIPNFQFIHDRLLTSGQPSLQQLNLIKDYGVDSMIRLSLNDAQAELEQQDQHCLDIGLNYLHMPMLWDRPTADQALLVLDLIDYLVKDKMIWVYCDDNCRVSSLMYLYRQYYMGLDLPTAHELLHQIWEPNDTWTGVQHAVSLQLQGRISTQELQQDLAQIAPEDTSDLADPSDEHHDES</sequence>
<dbReference type="Proteomes" id="UP000294963">
    <property type="component" value="Unassembled WGS sequence"/>
</dbReference>
<proteinExistence type="predicted"/>